<feature type="domain" description="Suppressor APC" evidence="2">
    <location>
        <begin position="11"/>
        <end position="82"/>
    </location>
</feature>
<sequence>MQPDAQFSTAGLPKAFLHSLRTLFDILDDGRRGYVHISEIESRWRGAETPPGVLESLRRVAPYHGCLTFERFVSGLRNSMLNPENSSRTTAIKSPHDPTECKVRPLGPSNAINTQRSRQMSRDRLHGVSVGGFDKAACSVRIGKKTLHSSRTRAIESLALESPNGHKAHESVGLPRSQIETVTGFTSRYGKNQDEQRRHTLTNGVDYGMVR</sequence>
<evidence type="ECO:0000256" key="1">
    <source>
        <dbReference type="SAM" id="MobiDB-lite"/>
    </source>
</evidence>
<protein>
    <submittedName>
        <fullName evidence="3">Suppressor APC domain-containing protein 2</fullName>
    </submittedName>
</protein>
<comment type="caution">
    <text evidence="3">The sequence shown here is derived from an EMBL/GenBank/DDBJ whole genome shotgun (WGS) entry which is preliminary data.</text>
</comment>
<dbReference type="Proteomes" id="UP000324632">
    <property type="component" value="Chromosome 9"/>
</dbReference>
<name>A0A5A9P2U5_9TELE</name>
<dbReference type="PANTHER" id="PTHR14907">
    <property type="entry name" value="FI14130P"/>
    <property type="match status" value="1"/>
</dbReference>
<proteinExistence type="predicted"/>
<organism evidence="3 4">
    <name type="scientific">Triplophysa tibetana</name>
    <dbReference type="NCBI Taxonomy" id="1572043"/>
    <lineage>
        <taxon>Eukaryota</taxon>
        <taxon>Metazoa</taxon>
        <taxon>Chordata</taxon>
        <taxon>Craniata</taxon>
        <taxon>Vertebrata</taxon>
        <taxon>Euteleostomi</taxon>
        <taxon>Actinopterygii</taxon>
        <taxon>Neopterygii</taxon>
        <taxon>Teleostei</taxon>
        <taxon>Ostariophysi</taxon>
        <taxon>Cypriniformes</taxon>
        <taxon>Nemacheilidae</taxon>
        <taxon>Triplophysa</taxon>
    </lineage>
</organism>
<dbReference type="InterPro" id="IPR057953">
    <property type="entry name" value="SAPC2_N"/>
</dbReference>
<reference evidence="3 4" key="1">
    <citation type="journal article" date="2019" name="Mol. Ecol. Resour.">
        <title>Chromosome-level genome assembly of Triplophysa tibetana, a fish adapted to the harsh high-altitude environment of the Tibetan Plateau.</title>
        <authorList>
            <person name="Yang X."/>
            <person name="Liu H."/>
            <person name="Ma Z."/>
            <person name="Zou Y."/>
            <person name="Zou M."/>
            <person name="Mao Y."/>
            <person name="Li X."/>
            <person name="Wang H."/>
            <person name="Chen T."/>
            <person name="Wang W."/>
            <person name="Yang R."/>
        </authorList>
    </citation>
    <scope>NUCLEOTIDE SEQUENCE [LARGE SCALE GENOMIC DNA]</scope>
    <source>
        <strain evidence="3">TTIB1903HZAU</strain>
        <tissue evidence="3">Muscle</tissue>
    </source>
</reference>
<gene>
    <name evidence="3" type="ORF">E1301_Tti024092</name>
</gene>
<dbReference type="InterPro" id="IPR026828">
    <property type="entry name" value="SAPC2_1/2"/>
</dbReference>
<evidence type="ECO:0000313" key="4">
    <source>
        <dbReference type="Proteomes" id="UP000324632"/>
    </source>
</evidence>
<dbReference type="Pfam" id="PF25825">
    <property type="entry name" value="SAPC2_N"/>
    <property type="match status" value="1"/>
</dbReference>
<dbReference type="PANTHER" id="PTHR14907:SF2">
    <property type="entry name" value="SUPPRESSOR APC DOMAIN-CONTAINING PROTEIN 2"/>
    <property type="match status" value="1"/>
</dbReference>
<dbReference type="EMBL" id="SOYY01000009">
    <property type="protein sequence ID" value="KAA0716203.1"/>
    <property type="molecule type" value="Genomic_DNA"/>
</dbReference>
<accession>A0A5A9P2U5</accession>
<feature type="region of interest" description="Disordered" evidence="1">
    <location>
        <begin position="191"/>
        <end position="211"/>
    </location>
</feature>
<dbReference type="AlphaFoldDB" id="A0A5A9P2U5"/>
<evidence type="ECO:0000313" key="3">
    <source>
        <dbReference type="EMBL" id="KAA0716203.1"/>
    </source>
</evidence>
<keyword evidence="4" id="KW-1185">Reference proteome</keyword>
<evidence type="ECO:0000259" key="2">
    <source>
        <dbReference type="Pfam" id="PF25825"/>
    </source>
</evidence>